<feature type="compositionally biased region" description="Acidic residues" evidence="1">
    <location>
        <begin position="127"/>
        <end position="140"/>
    </location>
</feature>
<name>A0AAV9I8R2_9RHOD</name>
<dbReference type="PANTHER" id="PTHR38899">
    <property type="entry name" value="DOMAIN OOKINETE PROTEIN, PUTATIVE-RELATED"/>
    <property type="match status" value="1"/>
</dbReference>
<gene>
    <name evidence="2" type="ORF">GAYE_SCF00G1678</name>
</gene>
<sequence length="373" mass="41390">MLLNVSVDTCLTRVSTCHSGVSSVELQEKGREASESVSVEKLTPVATEVAPSPLDLCLRSPVNSVDPELREEQSNRQENFKSTLFLADERQVIPPSDEREGSSSAIQEDGLELIKGAVEKVLRGDESSSEGEDEVMDTDSGDNLQHHSSDSLSDVTPENENLDVATSDCIFVCPNFDRTVIILDWDDTLLSSSWLASEGLKIDETQELPETVRRELSELENLVLGLLMECSKHGIVSIVTNAETGWVELSSKKFIPRVSRYIEEGVRVVSARSNFEKEFPDSPAQWKEKAFLLELGRLPVDLTRLNLLVLGDSWNERDAGHVAGNVYIGSHVKSVKFVERPTIEQLKRQLSLIISSLHHLCDHEGSFDVNMVC</sequence>
<dbReference type="PANTHER" id="PTHR38899:SF1">
    <property type="entry name" value="PROTEIN KINASE"/>
    <property type="match status" value="1"/>
</dbReference>
<proteinExistence type="predicted"/>
<feature type="region of interest" description="Disordered" evidence="1">
    <location>
        <begin position="87"/>
        <end position="107"/>
    </location>
</feature>
<dbReference type="EMBL" id="JANCYU010000020">
    <property type="protein sequence ID" value="KAK4523782.1"/>
    <property type="molecule type" value="Genomic_DNA"/>
</dbReference>
<dbReference type="Proteomes" id="UP001300502">
    <property type="component" value="Unassembled WGS sequence"/>
</dbReference>
<protein>
    <submittedName>
        <fullName evidence="2">Uncharacterized protein</fullName>
    </submittedName>
</protein>
<evidence type="ECO:0000256" key="1">
    <source>
        <dbReference type="SAM" id="MobiDB-lite"/>
    </source>
</evidence>
<reference evidence="2 3" key="1">
    <citation type="submission" date="2022-07" db="EMBL/GenBank/DDBJ databases">
        <title>Genome-wide signatures of adaptation to extreme environments.</title>
        <authorList>
            <person name="Cho C.H."/>
            <person name="Yoon H.S."/>
        </authorList>
    </citation>
    <scope>NUCLEOTIDE SEQUENCE [LARGE SCALE GENOMIC DNA]</scope>
    <source>
        <strain evidence="2 3">108.79 E11</strain>
    </source>
</reference>
<feature type="compositionally biased region" description="Basic and acidic residues" evidence="1">
    <location>
        <begin position="87"/>
        <end position="101"/>
    </location>
</feature>
<organism evidence="2 3">
    <name type="scientific">Galdieria yellowstonensis</name>
    <dbReference type="NCBI Taxonomy" id="3028027"/>
    <lineage>
        <taxon>Eukaryota</taxon>
        <taxon>Rhodophyta</taxon>
        <taxon>Bangiophyceae</taxon>
        <taxon>Galdieriales</taxon>
        <taxon>Galdieriaceae</taxon>
        <taxon>Galdieria</taxon>
    </lineage>
</organism>
<accession>A0AAV9I8R2</accession>
<comment type="caution">
    <text evidence="2">The sequence shown here is derived from an EMBL/GenBank/DDBJ whole genome shotgun (WGS) entry which is preliminary data.</text>
</comment>
<evidence type="ECO:0000313" key="3">
    <source>
        <dbReference type="Proteomes" id="UP001300502"/>
    </source>
</evidence>
<feature type="region of interest" description="Disordered" evidence="1">
    <location>
        <begin position="122"/>
        <end position="158"/>
    </location>
</feature>
<keyword evidence="3" id="KW-1185">Reference proteome</keyword>
<evidence type="ECO:0000313" key="2">
    <source>
        <dbReference type="EMBL" id="KAK4523782.1"/>
    </source>
</evidence>
<dbReference type="AlphaFoldDB" id="A0AAV9I8R2"/>